<evidence type="ECO:0000313" key="1">
    <source>
        <dbReference type="EMBL" id="KKN40828.1"/>
    </source>
</evidence>
<dbReference type="AlphaFoldDB" id="A0A0F9THA6"/>
<gene>
    <name evidence="1" type="ORF">LCGC14_0729700</name>
</gene>
<name>A0A0F9THA6_9ZZZZ</name>
<proteinExistence type="predicted"/>
<accession>A0A0F9THA6</accession>
<reference evidence="1" key="1">
    <citation type="journal article" date="2015" name="Nature">
        <title>Complex archaea that bridge the gap between prokaryotes and eukaryotes.</title>
        <authorList>
            <person name="Spang A."/>
            <person name="Saw J.H."/>
            <person name="Jorgensen S.L."/>
            <person name="Zaremba-Niedzwiedzka K."/>
            <person name="Martijn J."/>
            <person name="Lind A.E."/>
            <person name="van Eijk R."/>
            <person name="Schleper C."/>
            <person name="Guy L."/>
            <person name="Ettema T.J."/>
        </authorList>
    </citation>
    <scope>NUCLEOTIDE SEQUENCE</scope>
</reference>
<comment type="caution">
    <text evidence="1">The sequence shown here is derived from an EMBL/GenBank/DDBJ whole genome shotgun (WGS) entry which is preliminary data.</text>
</comment>
<dbReference type="EMBL" id="LAZR01001684">
    <property type="protein sequence ID" value="KKN40828.1"/>
    <property type="molecule type" value="Genomic_DNA"/>
</dbReference>
<sequence length="41" mass="4954">MLRSIVRMIVVRFRALFKSFFKRKEKLGEKEVAALKKWNKA</sequence>
<organism evidence="1">
    <name type="scientific">marine sediment metagenome</name>
    <dbReference type="NCBI Taxonomy" id="412755"/>
    <lineage>
        <taxon>unclassified sequences</taxon>
        <taxon>metagenomes</taxon>
        <taxon>ecological metagenomes</taxon>
    </lineage>
</organism>
<protein>
    <submittedName>
        <fullName evidence="1">Uncharacterized protein</fullName>
    </submittedName>
</protein>